<dbReference type="InterPro" id="IPR016039">
    <property type="entry name" value="Thiolase-like"/>
</dbReference>
<evidence type="ECO:0000256" key="9">
    <source>
        <dbReference type="PROSITE-ProRule" id="PRU01363"/>
    </source>
</evidence>
<dbReference type="Gene3D" id="3.40.47.10">
    <property type="match status" value="1"/>
</dbReference>
<dbReference type="InterPro" id="IPR016035">
    <property type="entry name" value="Acyl_Trfase/lysoPLipase"/>
</dbReference>
<dbReference type="InterPro" id="IPR020845">
    <property type="entry name" value="AMP-binding_CS"/>
</dbReference>
<dbReference type="SMART" id="SM00823">
    <property type="entry name" value="PKS_PP"/>
    <property type="match status" value="2"/>
</dbReference>
<dbReference type="InterPro" id="IPR042104">
    <property type="entry name" value="PKS_dehydratase_sf"/>
</dbReference>
<accession>A0ABR2UN66</accession>
<dbReference type="Gene3D" id="3.30.559.30">
    <property type="entry name" value="Nonribosomal peptide synthetase, condensation domain"/>
    <property type="match status" value="1"/>
</dbReference>
<dbReference type="Pfam" id="PF02801">
    <property type="entry name" value="Ketoacyl-synt_C"/>
    <property type="match status" value="1"/>
</dbReference>
<dbReference type="PROSITE" id="PS50075">
    <property type="entry name" value="CARRIER"/>
    <property type="match status" value="2"/>
</dbReference>
<dbReference type="InterPro" id="IPR001242">
    <property type="entry name" value="Condensation_dom"/>
</dbReference>
<sequence length="4070" mass="443856">MLSTECKSNEPIAIIGSGCRFPGGASSPSKLWELLSKPRDVLSEIPHSRFDARGFYHPKGDTPGHSNVLHSYVLEEDVRAWDADFFKISANEAVAIDPQQRLLMETVYEALDIGGQRLHDLRGSDTAVYVGLMGEEYSIIQGRELEMMPTYHATGTARSIVSNRISYFFDWHGASMTIDTACSSSLVAVHQGVQALRSGASRLAVAAGTNLLLGPEPYISESTFHMLSPRGRSHMWDAGADGYGRGEGVAAVVLKRLSDAIADGDAIECVIRETGVNQDGRTNGITVPSPTAQVALIQDTYRRAGLDLSSPADRPQFFEAHGTGTGAGDPLEAEAIHRAIGTHLREGDKLYVGSIKTVVGHTEGTAGIAGLMKVSLALQNRLIPPNMLFERLNPAIEPFYKGLEVPVGARSWPSSGNSILRASVNSFGFGGTNAHAIVERYERPSKPSAAADNSFMGPYTFSAVSKTSLRRMLLDTVAYVEASPNVRACDLAHTLNSRRSTFTFRASCFARDLDELKKRIRESTASPEWENQAVVQPPNRPTKILGIFTGQGAQWPGMGKQLLQDFPSARDRIRELEMALATLPPGDRPSWSLRAELEAEGAESKLHLAEFAQPLCTALQILLVDLLYAANVQFAAVVGHSSGEMGAAYAAGVLSARDAIVVAYYRGVHTKLARGGNTDHPGAMLAVGTSPEDAEEFVNLPEFEGRLSVAACNSPSSVTLSGDADAVEEAKNVFVDEGKFARALRVDKAYHSHHMRPCTIPYVTSLRKAGVVANRPRAGCQWYSSVTKGLVHTGDAEDELNGMYWARNMAQTVLFADAVESACMEEQYTMAIEVGPHGTLRGPAMDTISAAGSSTPSYISCLARNTDSSETFGQAMGQIWANAAEGVLDLGKYHITAHGLSGPRQSQSILKDLPNYPWDNKRVFWNESRRSRALRLRTEPGHAYLGTLSPDANETAMSWHQVLRLTNLPWIKGHQLQGQTVFPAAGYVALAVEAARYLAKTVTGSGSESLHTIELRDLDIGKAIAFENDKSGVELVFSLHVLEKSELEEGRWTVDATFDVRSVTGESTHAQLNASGHMQLGIASTLNGETCKPAATLPGQEEGPSSMTEVDDTLFYSELKQLGYQYSGAFRALHSMTRKLDYGRGYIAKVRRSTMHSSEKDLLVHPGYLDAAFQAMFLAFSYPGDGRIWSLHVPVSIRRIQIDVQQCAAANKTSSEESRLAFDASIRADTGLLSTSKFGISGDVDIFSADSTTGLIQVEDIRLTPFAPAVEAQDTQMFHVNTWGVAAPDGELICNQPSPEDTEIALLLERMAYWYLRNLVATVRPEEEARASSHHRKLIEFAKRSIAALRSAKPRYAKKEWLHDTAEALEPLMQAFRDQVDVQLLRKVGEHLAEAVRGDSDVLEHMDQDGLLAKWHDQSLGLQETTRSLAEIVLQITHVDPHMRILEIGGGNGHATRRVLEKAERALAHYTFTDGTTDAIEAARGQFTAYHGRMAFQLLDTEADVVAQGFQANSYDLVFGASSAFHAQKDAAAYLLNLRKLLRPGGFLVLLENTSAESIRLSAILGGLESWWRAPSASLSTADWNSLLLQSGFSGVDTSTPELDPLVRPYSVLVSRATNDHINLLLEPSVIPSDYSQIDELVIFSGRSLHSIRLAETTRRLLERHCKRIIVLPGVKDWTQSYPDANNSPRSTVLYLADLDEPVFARYTPEAHAGLQRLWATAQNVLWVTRGARRDDPHAIMSLGLGRAMAVEQAHAQIGVQFMDFPARARPDAHLLVDELLRLQILGNLRREGGSGTELRWVREPEVEVDELGRKWVPRIVPHPGFNDLYNASRRAIVAEVNPASEVVEVHHDDHGRSVIRVLAPEVRRKDSQAREGGDGEEIITVRVLYSDCTPLRPSSGESLYACVGLDDSTQLPVIALSPYIASVVEAAKSSVVRCNYSLSEAPWRLHALTTQLLASLICHDAAADAFTLLLEPSEELARSVTGLAVVKNVQILCVTTSPAKRETYPAVYLHSGASGRVISKALPANVASVVDFTEFSSSGGDGSFLLHLQRYLPAHVVCETAEAFHARKYRSSDLTELFRQLVHSPASQALTKVDTVSVNTYTSHPYPSTSSIIDWLSSDTVSVSVKPSDVLPILRGDRTYLLFGLGAAGGLGLPLAEYMIGLGARNIVITSRKPRIDGQLLATYAAKGIKVEIIANDITDEDDVKNLIAKVRASWPPIAGVANGANVLNDMQFHDMTYEDMYKVLAPKVEGTRILDQIFFDEPLDFFIGFSSISIVLGRSGQSNYDTANIYMLGLASQRRARGLNASVIDIGPVTGLGLMARDYVSENVMNLLVSHGYRKLSGHDFLTTFANGILAGRVNSGEPEELITGLTAHPYKGRFQPTWSGNARFSHLMLNTDGSSSGMASEDSTQMESLEDLLKKSRTTNDIARVLRAAVLNKLQNILSLSDELIKNPESLLQQGTSALGLDSLLAVELRTWMLRELGVDMPVLKILSDAPIQGLVDFAVENLPPVMAPSLNPDSKDDAIPTEALQKPEAKDNKVEIAPAIPLQSLAAKPSASPSNTTPTTASAVPTPSTTSPAPSVSDELEDSMATSESSSPVKTADLDKVMPMSFGQSRFWVMSQIVEDPYAFNISCHVEISSEVDVAAFGRAVEVVAARHEALRTCFFDDGDDRSQPMQGVMKESPLRLETTSASSADIDGLFREVHNTVYDLERGATMRALLVSTSRTQHHLLVGYHHINMDSTSFFVFISDVIKVYSGRKPAPPRVQYTAFAEHQRDQLNKGRWDEHMAFWTGEFAVLPDPLPILRVSSETSRARPSLTTYANRTLETRVSTRVARQVQTTARKLKVTPFHLYTTVLQVTLARLGAIDDVCIGMADANRSDVGAIDSVGNFLNLLALRLPTRADTSFATLVRATKTKVLQALGHSAVPFDVVMERVGIRRSATHSPLFQAFIDYRYVTEKLPFGTGFLEGKEYILSKTPYDVMVEMIDTPTGEASLKLLVQEALYSQEDAEVILGCFTSLLDAFTKNSDLLVGQVQMFNESQVQKAIEIGQGEFLELGHSSFVSEVDEIAVGHPDAVALQDSRGGSVSYSDLKARSTAIGKSLDGLGLPVQSRIGVFHEPDVDWICSMLGVWRAGHTYVPLETSQGLQRLADVAKEAQLTTLLIHDATMPLVSGLALNDAVRVVNVSTLAFNHFQHTSSVTNHNLKDEAMIIYTSGSTGVPKGISIPHRVVVNAARSFLHRWPMSPQTVLQQTALSFDVSWWGAIIGLATKGTVVVAGPEARRDPKSLTDLIVSKKVTFTFAVPSESVAWIQGGDAAALRSSAWAWHCSGGEPYSLNLIKHLQMLNKPDLRAINIFGPTETMIPNAHEVLYRSGSANYMPVPIGRVMPNFSARVVDPQGHPVPAGIPGELLFGGAGIADGYVGNPSLTAERFPQDRLARSEFKAWGWDLVHHSGDQGYLRPSDGQFILQGRIDGDTQVKLRGLRIDMLDIEAQILATAEGQVSDAVVHVRKPKSVSQNTNAGTEFLVAHVLLARDASIRGAPAAERRSFLERVVKELRMPDYMRPAMMVVVDTLPLTHHGKVDRKALPRLPLDVAEEADDKRIHSPKLIETPSDLESSASMNKVKKLWLSVLGESAHAHTLRADSDFFLVGGNSLLLIRVQGELRKRYGLDVPLTQLFQSNTLAQMAALIEGQDTKAGALSNTSAAIDWAREIKLQPELSRLRHAPALSPSPKTGLVVALTGASGFLGLELVRNLVQRPDVQTVHALAVRNRDKLASQITSTKLVIHQGDLSKPGLGLSEKVLDGVLASAHTLIHNGADVSFLKSYSSVRATNLASTQELVRRAVQHGRALRRVHYVSTAGIATMLMHDLYEESLGRFPPVQSPEGYVLSKWASELYLERASAATGLPVTVHRPTAIVGENAPHLDVMSNILHYSRLMATVPSMDALEGSFQFVPVEDVARGMLAAVFDREFLDGQDIGAHTAAVQYRNHNGHAEDTVDVHQLAPYLSKLLNKPVTVTPDPEWITLASAQGMPDEVVEYMKGVNLATRGGEKWTFPRALNGPQI</sequence>
<proteinExistence type="predicted"/>
<evidence type="ECO:0000256" key="3">
    <source>
        <dbReference type="ARBA" id="ARBA00022598"/>
    </source>
</evidence>
<dbReference type="InterPro" id="IPR049900">
    <property type="entry name" value="PKS_mFAS_DH"/>
</dbReference>
<dbReference type="InterPro" id="IPR006162">
    <property type="entry name" value="Ppantetheine_attach_site"/>
</dbReference>
<dbReference type="CDD" id="cd19532">
    <property type="entry name" value="C_PKS-NRPS"/>
    <property type="match status" value="1"/>
</dbReference>
<dbReference type="InterPro" id="IPR057326">
    <property type="entry name" value="KR_dom"/>
</dbReference>
<dbReference type="SUPFAM" id="SSF47336">
    <property type="entry name" value="ACP-like"/>
    <property type="match status" value="2"/>
</dbReference>
<keyword evidence="5" id="KW-0808">Transferase</keyword>
<feature type="domain" description="Ketosynthase family 3 (KS3)" evidence="12">
    <location>
        <begin position="9"/>
        <end position="440"/>
    </location>
</feature>
<dbReference type="Pfam" id="PF07993">
    <property type="entry name" value="NAD_binding_4"/>
    <property type="match status" value="1"/>
</dbReference>
<evidence type="ECO:0000256" key="7">
    <source>
        <dbReference type="ARBA" id="ARBA00023002"/>
    </source>
</evidence>
<dbReference type="PROSITE" id="PS52004">
    <property type="entry name" value="KS3_2"/>
    <property type="match status" value="1"/>
</dbReference>
<feature type="domain" description="Carrier" evidence="11">
    <location>
        <begin position="3621"/>
        <end position="3700"/>
    </location>
</feature>
<keyword evidence="2" id="KW-0597">Phosphoprotein</keyword>
<dbReference type="Pfam" id="PF00501">
    <property type="entry name" value="AMP-binding"/>
    <property type="match status" value="1"/>
</dbReference>
<dbReference type="Gene3D" id="3.40.50.12780">
    <property type="entry name" value="N-terminal domain of ligase-like"/>
    <property type="match status" value="1"/>
</dbReference>
<dbReference type="InterPro" id="IPR014031">
    <property type="entry name" value="Ketoacyl_synth_C"/>
</dbReference>
<dbReference type="CDD" id="cd02440">
    <property type="entry name" value="AdoMet_MTases"/>
    <property type="match status" value="1"/>
</dbReference>
<dbReference type="SUPFAM" id="SSF52151">
    <property type="entry name" value="FabD/lysophospholipase-like"/>
    <property type="match status" value="1"/>
</dbReference>
<dbReference type="SMART" id="SM00827">
    <property type="entry name" value="PKS_AT"/>
    <property type="match status" value="1"/>
</dbReference>
<dbReference type="SUPFAM" id="SSF51735">
    <property type="entry name" value="NAD(P)-binding Rossmann-fold domains"/>
    <property type="match status" value="2"/>
</dbReference>
<dbReference type="InterPro" id="IPR014043">
    <property type="entry name" value="Acyl_transferase_dom"/>
</dbReference>
<dbReference type="Gene3D" id="3.40.50.720">
    <property type="entry name" value="NAD(P)-binding Rossmann-like Domain"/>
    <property type="match status" value="3"/>
</dbReference>
<dbReference type="InterPro" id="IPR049552">
    <property type="entry name" value="PKS_DH_N"/>
</dbReference>
<feature type="active site" description="Proton donor; for dehydratase activity" evidence="9">
    <location>
        <position position="1170"/>
    </location>
</feature>
<keyword evidence="6" id="KW-0677">Repeat</keyword>
<dbReference type="InterPro" id="IPR013968">
    <property type="entry name" value="PKS_KR"/>
</dbReference>
<evidence type="ECO:0000256" key="2">
    <source>
        <dbReference type="ARBA" id="ARBA00022553"/>
    </source>
</evidence>
<keyword evidence="1" id="KW-0596">Phosphopantetheine</keyword>
<feature type="active site" description="Proton acceptor; for dehydratase activity" evidence="9">
    <location>
        <position position="974"/>
    </location>
</feature>
<dbReference type="Pfam" id="PF14765">
    <property type="entry name" value="PS-DH"/>
    <property type="match status" value="1"/>
</dbReference>
<evidence type="ECO:0000259" key="12">
    <source>
        <dbReference type="PROSITE" id="PS52004"/>
    </source>
</evidence>
<feature type="region of interest" description="Disordered" evidence="10">
    <location>
        <begin position="2557"/>
        <end position="2608"/>
    </location>
</feature>
<dbReference type="Pfam" id="PF21089">
    <property type="entry name" value="PKS_DH_N"/>
    <property type="match status" value="1"/>
</dbReference>
<dbReference type="SUPFAM" id="SSF56801">
    <property type="entry name" value="Acetyl-CoA synthetase-like"/>
    <property type="match status" value="1"/>
</dbReference>
<dbReference type="InterPro" id="IPR013217">
    <property type="entry name" value="Methyltransf_12"/>
</dbReference>
<dbReference type="EMBL" id="JARVKF010000412">
    <property type="protein sequence ID" value="KAK9415784.1"/>
    <property type="molecule type" value="Genomic_DNA"/>
</dbReference>
<evidence type="ECO:0000256" key="6">
    <source>
        <dbReference type="ARBA" id="ARBA00022737"/>
    </source>
</evidence>
<feature type="compositionally biased region" description="Low complexity" evidence="10">
    <location>
        <begin position="2558"/>
        <end position="2587"/>
    </location>
</feature>
<dbReference type="SUPFAM" id="SSF53901">
    <property type="entry name" value="Thiolase-like"/>
    <property type="match status" value="1"/>
</dbReference>
<dbReference type="Pfam" id="PF16197">
    <property type="entry name" value="KAsynt_C_assoc"/>
    <property type="match status" value="1"/>
</dbReference>
<dbReference type="InterPro" id="IPR000873">
    <property type="entry name" value="AMP-dep_synth/lig_dom"/>
</dbReference>
<gene>
    <name evidence="14" type="ORF">SUNI508_10084</name>
</gene>
<dbReference type="InterPro" id="IPR049551">
    <property type="entry name" value="PKS_DH_C"/>
</dbReference>
<name>A0ABR2UN66_9PEZI</name>
<dbReference type="InterPro" id="IPR001227">
    <property type="entry name" value="Ac_transferase_dom_sf"/>
</dbReference>
<dbReference type="Gene3D" id="3.30.300.30">
    <property type="match status" value="1"/>
</dbReference>
<dbReference type="Proteomes" id="UP001408356">
    <property type="component" value="Unassembled WGS sequence"/>
</dbReference>
<dbReference type="Gene3D" id="3.40.50.150">
    <property type="entry name" value="Vaccinia Virus protein VP39"/>
    <property type="match status" value="1"/>
</dbReference>
<dbReference type="Gene3D" id="3.10.129.110">
    <property type="entry name" value="Polyketide synthase dehydratase"/>
    <property type="match status" value="1"/>
</dbReference>
<dbReference type="InterPro" id="IPR016036">
    <property type="entry name" value="Malonyl_transacylase_ACP-bd"/>
</dbReference>
<protein>
    <submittedName>
        <fullName evidence="14">Polyketide synthetase</fullName>
    </submittedName>
</protein>
<keyword evidence="15" id="KW-1185">Reference proteome</keyword>
<dbReference type="PROSITE" id="PS00012">
    <property type="entry name" value="PHOSPHOPANTETHEINE"/>
    <property type="match status" value="1"/>
</dbReference>
<feature type="compositionally biased region" description="Polar residues" evidence="10">
    <location>
        <begin position="2596"/>
        <end position="2605"/>
    </location>
</feature>
<keyword evidence="7" id="KW-0560">Oxidoreductase</keyword>
<dbReference type="InterPro" id="IPR020806">
    <property type="entry name" value="PKS_PP-bd"/>
</dbReference>
<dbReference type="InterPro" id="IPR009081">
    <property type="entry name" value="PP-bd_ACP"/>
</dbReference>
<dbReference type="InterPro" id="IPR032821">
    <property type="entry name" value="PKS_assoc"/>
</dbReference>
<dbReference type="InterPro" id="IPR036291">
    <property type="entry name" value="NAD(P)-bd_dom_sf"/>
</dbReference>
<dbReference type="CDD" id="cd05930">
    <property type="entry name" value="A_NRPS"/>
    <property type="match status" value="1"/>
</dbReference>
<evidence type="ECO:0000256" key="4">
    <source>
        <dbReference type="ARBA" id="ARBA00022603"/>
    </source>
</evidence>
<dbReference type="PROSITE" id="PS52019">
    <property type="entry name" value="PKS_MFAS_DH"/>
    <property type="match status" value="1"/>
</dbReference>
<comment type="caution">
    <text evidence="14">The sequence shown here is derived from an EMBL/GenBank/DDBJ whole genome shotgun (WGS) entry which is preliminary data.</text>
</comment>
<dbReference type="InterPro" id="IPR020841">
    <property type="entry name" value="PKS_Beta-ketoAc_synthase_dom"/>
</dbReference>
<dbReference type="Pfam" id="PF00550">
    <property type="entry name" value="PP-binding"/>
    <property type="match status" value="1"/>
</dbReference>
<dbReference type="InterPro" id="IPR013120">
    <property type="entry name" value="FAR_NAD-bd"/>
</dbReference>
<keyword evidence="3" id="KW-0436">Ligase</keyword>
<dbReference type="InterPro" id="IPR029063">
    <property type="entry name" value="SAM-dependent_MTases_sf"/>
</dbReference>
<evidence type="ECO:0000256" key="8">
    <source>
        <dbReference type="ARBA" id="ARBA00023268"/>
    </source>
</evidence>
<feature type="domain" description="PKS/mFAS DH" evidence="13">
    <location>
        <begin position="942"/>
        <end position="1272"/>
    </location>
</feature>
<evidence type="ECO:0000256" key="1">
    <source>
        <dbReference type="ARBA" id="ARBA00022450"/>
    </source>
</evidence>
<evidence type="ECO:0000259" key="11">
    <source>
        <dbReference type="PROSITE" id="PS50075"/>
    </source>
</evidence>
<dbReference type="SMART" id="SM00826">
    <property type="entry name" value="PKS_DH"/>
    <property type="match status" value="1"/>
</dbReference>
<evidence type="ECO:0000256" key="10">
    <source>
        <dbReference type="SAM" id="MobiDB-lite"/>
    </source>
</evidence>
<dbReference type="SUPFAM" id="SSF52777">
    <property type="entry name" value="CoA-dependent acyltransferases"/>
    <property type="match status" value="2"/>
</dbReference>
<evidence type="ECO:0000259" key="13">
    <source>
        <dbReference type="PROSITE" id="PS52019"/>
    </source>
</evidence>
<evidence type="ECO:0000313" key="15">
    <source>
        <dbReference type="Proteomes" id="UP001408356"/>
    </source>
</evidence>
<dbReference type="InterPro" id="IPR020807">
    <property type="entry name" value="PKS_DH"/>
</dbReference>
<dbReference type="PANTHER" id="PTHR43775:SF20">
    <property type="entry name" value="HYBRID PKS-NRPS SYNTHETASE APDA"/>
    <property type="match status" value="1"/>
</dbReference>
<organism evidence="14 15">
    <name type="scientific">Seiridium unicorne</name>
    <dbReference type="NCBI Taxonomy" id="138068"/>
    <lineage>
        <taxon>Eukaryota</taxon>
        <taxon>Fungi</taxon>
        <taxon>Dikarya</taxon>
        <taxon>Ascomycota</taxon>
        <taxon>Pezizomycotina</taxon>
        <taxon>Sordariomycetes</taxon>
        <taxon>Xylariomycetidae</taxon>
        <taxon>Amphisphaeriales</taxon>
        <taxon>Sporocadaceae</taxon>
        <taxon>Seiridium</taxon>
    </lineage>
</organism>
<dbReference type="InterPro" id="IPR014030">
    <property type="entry name" value="Ketoacyl_synth_N"/>
</dbReference>
<dbReference type="SUPFAM" id="SSF53335">
    <property type="entry name" value="S-adenosyl-L-methionine-dependent methyltransferases"/>
    <property type="match status" value="1"/>
</dbReference>
<dbReference type="InterPro" id="IPR045851">
    <property type="entry name" value="AMP-bd_C_sf"/>
</dbReference>
<evidence type="ECO:0000256" key="5">
    <source>
        <dbReference type="ARBA" id="ARBA00022679"/>
    </source>
</evidence>
<feature type="domain" description="Carrier" evidence="11">
    <location>
        <begin position="2428"/>
        <end position="2514"/>
    </location>
</feature>
<dbReference type="Pfam" id="PF08242">
    <property type="entry name" value="Methyltransf_12"/>
    <property type="match status" value="1"/>
</dbReference>
<dbReference type="InterPro" id="IPR042099">
    <property type="entry name" value="ANL_N_sf"/>
</dbReference>
<dbReference type="Pfam" id="PF00668">
    <property type="entry name" value="Condensation"/>
    <property type="match status" value="1"/>
</dbReference>
<dbReference type="PROSITE" id="PS00455">
    <property type="entry name" value="AMP_BINDING"/>
    <property type="match status" value="1"/>
</dbReference>
<feature type="region of interest" description="N-terminal hotdog fold" evidence="9">
    <location>
        <begin position="942"/>
        <end position="1085"/>
    </location>
</feature>
<dbReference type="SMART" id="SM00825">
    <property type="entry name" value="PKS_KS"/>
    <property type="match status" value="1"/>
</dbReference>
<dbReference type="InterPro" id="IPR050091">
    <property type="entry name" value="PKS_NRPS_Biosynth_Enz"/>
</dbReference>
<dbReference type="SMART" id="SM00822">
    <property type="entry name" value="PKS_KR"/>
    <property type="match status" value="1"/>
</dbReference>
<keyword evidence="4" id="KW-0489">Methyltransferase</keyword>
<dbReference type="CDD" id="cd00833">
    <property type="entry name" value="PKS"/>
    <property type="match status" value="1"/>
</dbReference>
<reference evidence="14 15" key="1">
    <citation type="journal article" date="2024" name="J. Plant Pathol.">
        <title>Sequence and assembly of the genome of Seiridium unicorne, isolate CBS 538.82, causal agent of cypress canker disease.</title>
        <authorList>
            <person name="Scali E."/>
            <person name="Rocca G.D."/>
            <person name="Danti R."/>
            <person name="Garbelotto M."/>
            <person name="Barberini S."/>
            <person name="Baroncelli R."/>
            <person name="Emiliani G."/>
        </authorList>
    </citation>
    <scope>NUCLEOTIDE SEQUENCE [LARGE SCALE GENOMIC DNA]</scope>
    <source>
        <strain evidence="14 15">BM-138-508</strain>
    </source>
</reference>
<dbReference type="Pfam" id="PF00109">
    <property type="entry name" value="ketoacyl-synt"/>
    <property type="match status" value="1"/>
</dbReference>
<feature type="region of interest" description="C-terminal hotdog fold" evidence="9">
    <location>
        <begin position="1107"/>
        <end position="1272"/>
    </location>
</feature>
<dbReference type="InterPro" id="IPR036736">
    <property type="entry name" value="ACP-like_sf"/>
</dbReference>
<dbReference type="PANTHER" id="PTHR43775">
    <property type="entry name" value="FATTY ACID SYNTHASE"/>
    <property type="match status" value="1"/>
</dbReference>
<dbReference type="Pfam" id="PF00698">
    <property type="entry name" value="Acyl_transf_1"/>
    <property type="match status" value="1"/>
</dbReference>
<dbReference type="InterPro" id="IPR023213">
    <property type="entry name" value="CAT-like_dom_sf"/>
</dbReference>
<dbReference type="Gene3D" id="3.30.559.10">
    <property type="entry name" value="Chloramphenicol acetyltransferase-like domain"/>
    <property type="match status" value="1"/>
</dbReference>
<keyword evidence="8" id="KW-0511">Multifunctional enzyme</keyword>
<dbReference type="SUPFAM" id="SSF55048">
    <property type="entry name" value="Probable ACP-binding domain of malonyl-CoA ACP transacylase"/>
    <property type="match status" value="1"/>
</dbReference>
<evidence type="ECO:0000313" key="14">
    <source>
        <dbReference type="EMBL" id="KAK9415784.1"/>
    </source>
</evidence>
<dbReference type="Pfam" id="PF08659">
    <property type="entry name" value="KR"/>
    <property type="match status" value="1"/>
</dbReference>
<dbReference type="Gene3D" id="3.40.366.10">
    <property type="entry name" value="Malonyl-Coenzyme A Acyl Carrier Protein, domain 2"/>
    <property type="match status" value="1"/>
</dbReference>
<dbReference type="Gene3D" id="1.10.1200.10">
    <property type="entry name" value="ACP-like"/>
    <property type="match status" value="1"/>
</dbReference>